<dbReference type="GO" id="GO:0071555">
    <property type="term" value="P:cell wall organization"/>
    <property type="evidence" value="ECO:0007669"/>
    <property type="project" value="UniProtKB-KW"/>
</dbReference>
<accession>A0A7X9DKX1</accession>
<dbReference type="PROSITE" id="PS51191">
    <property type="entry name" value="FEMABX"/>
    <property type="match status" value="1"/>
</dbReference>
<keyword evidence="4" id="KW-0573">Peptidoglycan synthesis</keyword>
<sequence length="266" mass="30972">MKVPLLGSLIKVQRPKILTETDMDEITDLCKKHRALFIKIDPFIGQNIQLLRDYGFIQSSFPLCPTKTMFINLELEADVLWDKVSHSGKYSINRARREGAKLYFYRNPSTEKLEEYFKILAETGKRKHFYVEPFRYNKYKKECFGSESFLVMVYSRDGKPEGGKFFVGYDKNILYVTGGTTARGRKTKSGYLLTWEAILYFKRLGYVNLDLEGLFDNRFPGFTSGWEGFSHFKDKFNGDIFLLPGPQVKYVNPVMKFFSKFSPISM</sequence>
<dbReference type="Proteomes" id="UP000526033">
    <property type="component" value="Unassembled WGS sequence"/>
</dbReference>
<organism evidence="7 8">
    <name type="scientific">candidate division WWE3 bacterium</name>
    <dbReference type="NCBI Taxonomy" id="2053526"/>
    <lineage>
        <taxon>Bacteria</taxon>
        <taxon>Katanobacteria</taxon>
    </lineage>
</organism>
<gene>
    <name evidence="7" type="ORF">GYA27_02265</name>
</gene>
<evidence type="ECO:0000256" key="5">
    <source>
        <dbReference type="ARBA" id="ARBA00023315"/>
    </source>
</evidence>
<reference evidence="7 8" key="1">
    <citation type="journal article" date="2020" name="Biotechnol. Biofuels">
        <title>New insights from the biogas microbiome by comprehensive genome-resolved metagenomics of nearly 1600 species originating from multiple anaerobic digesters.</title>
        <authorList>
            <person name="Campanaro S."/>
            <person name="Treu L."/>
            <person name="Rodriguez-R L.M."/>
            <person name="Kovalovszki A."/>
            <person name="Ziels R.M."/>
            <person name="Maus I."/>
            <person name="Zhu X."/>
            <person name="Kougias P.G."/>
            <person name="Basile A."/>
            <person name="Luo G."/>
            <person name="Schluter A."/>
            <person name="Konstantinidis K.T."/>
            <person name="Angelidaki I."/>
        </authorList>
    </citation>
    <scope>NUCLEOTIDE SEQUENCE [LARGE SCALE GENOMIC DNA]</scope>
    <source>
        <strain evidence="7">AS27yjCOA_165</strain>
    </source>
</reference>
<evidence type="ECO:0000313" key="8">
    <source>
        <dbReference type="Proteomes" id="UP000526033"/>
    </source>
</evidence>
<evidence type="ECO:0000256" key="1">
    <source>
        <dbReference type="ARBA" id="ARBA00009943"/>
    </source>
</evidence>
<name>A0A7X9DKX1_UNCKA</name>
<dbReference type="AlphaFoldDB" id="A0A7X9DKX1"/>
<protein>
    <submittedName>
        <fullName evidence="7">Aminoacyltransferase</fullName>
    </submittedName>
</protein>
<dbReference type="Gene3D" id="3.40.630.30">
    <property type="match status" value="1"/>
</dbReference>
<comment type="similarity">
    <text evidence="1">Belongs to the FemABX family.</text>
</comment>
<keyword evidence="3" id="KW-0133">Cell shape</keyword>
<evidence type="ECO:0000256" key="4">
    <source>
        <dbReference type="ARBA" id="ARBA00022984"/>
    </source>
</evidence>
<dbReference type="PANTHER" id="PTHR36174">
    <property type="entry name" value="LIPID II:GLYCINE GLYCYLTRANSFERASE"/>
    <property type="match status" value="1"/>
</dbReference>
<evidence type="ECO:0000256" key="3">
    <source>
        <dbReference type="ARBA" id="ARBA00022960"/>
    </source>
</evidence>
<evidence type="ECO:0000256" key="2">
    <source>
        <dbReference type="ARBA" id="ARBA00022679"/>
    </source>
</evidence>
<comment type="caution">
    <text evidence="7">The sequence shown here is derived from an EMBL/GenBank/DDBJ whole genome shotgun (WGS) entry which is preliminary data.</text>
</comment>
<dbReference type="PANTHER" id="PTHR36174:SF1">
    <property type="entry name" value="LIPID II:GLYCINE GLYCYLTRANSFERASE"/>
    <property type="match status" value="1"/>
</dbReference>
<dbReference type="GO" id="GO:0009252">
    <property type="term" value="P:peptidoglycan biosynthetic process"/>
    <property type="evidence" value="ECO:0007669"/>
    <property type="project" value="UniProtKB-KW"/>
</dbReference>
<proteinExistence type="inferred from homology"/>
<dbReference type="SUPFAM" id="SSF55729">
    <property type="entry name" value="Acyl-CoA N-acyltransferases (Nat)"/>
    <property type="match status" value="1"/>
</dbReference>
<dbReference type="EMBL" id="JAAZNL010000021">
    <property type="protein sequence ID" value="NMB70002.1"/>
    <property type="molecule type" value="Genomic_DNA"/>
</dbReference>
<dbReference type="InterPro" id="IPR016181">
    <property type="entry name" value="Acyl_CoA_acyltransferase"/>
</dbReference>
<keyword evidence="2 7" id="KW-0808">Transferase</keyword>
<dbReference type="InterPro" id="IPR003447">
    <property type="entry name" value="FEMABX"/>
</dbReference>
<dbReference type="GO" id="GO:0008360">
    <property type="term" value="P:regulation of cell shape"/>
    <property type="evidence" value="ECO:0007669"/>
    <property type="project" value="UniProtKB-KW"/>
</dbReference>
<dbReference type="GO" id="GO:0016755">
    <property type="term" value="F:aminoacyltransferase activity"/>
    <property type="evidence" value="ECO:0007669"/>
    <property type="project" value="InterPro"/>
</dbReference>
<evidence type="ECO:0000256" key="6">
    <source>
        <dbReference type="ARBA" id="ARBA00023316"/>
    </source>
</evidence>
<dbReference type="InterPro" id="IPR050644">
    <property type="entry name" value="PG_Glycine_Bridge_Synth"/>
</dbReference>
<evidence type="ECO:0000313" key="7">
    <source>
        <dbReference type="EMBL" id="NMB70002.1"/>
    </source>
</evidence>
<keyword evidence="5 7" id="KW-0012">Acyltransferase</keyword>
<keyword evidence="6" id="KW-0961">Cell wall biogenesis/degradation</keyword>